<reference evidence="2" key="1">
    <citation type="journal article" date="2023" name="Nat. Plants">
        <title>Single-cell RNA sequencing provides a high-resolution roadmap for understanding the multicellular compartmentation of specialized metabolism.</title>
        <authorList>
            <person name="Sun S."/>
            <person name="Shen X."/>
            <person name="Li Y."/>
            <person name="Li Y."/>
            <person name="Wang S."/>
            <person name="Li R."/>
            <person name="Zhang H."/>
            <person name="Shen G."/>
            <person name="Guo B."/>
            <person name="Wei J."/>
            <person name="Xu J."/>
            <person name="St-Pierre B."/>
            <person name="Chen S."/>
            <person name="Sun C."/>
        </authorList>
    </citation>
    <scope>NUCLEOTIDE SEQUENCE [LARGE SCALE GENOMIC DNA]</scope>
</reference>
<organism evidence="1 2">
    <name type="scientific">Catharanthus roseus</name>
    <name type="common">Madagascar periwinkle</name>
    <name type="synonym">Vinca rosea</name>
    <dbReference type="NCBI Taxonomy" id="4058"/>
    <lineage>
        <taxon>Eukaryota</taxon>
        <taxon>Viridiplantae</taxon>
        <taxon>Streptophyta</taxon>
        <taxon>Embryophyta</taxon>
        <taxon>Tracheophyta</taxon>
        <taxon>Spermatophyta</taxon>
        <taxon>Magnoliopsida</taxon>
        <taxon>eudicotyledons</taxon>
        <taxon>Gunneridae</taxon>
        <taxon>Pentapetalae</taxon>
        <taxon>asterids</taxon>
        <taxon>lamiids</taxon>
        <taxon>Gentianales</taxon>
        <taxon>Apocynaceae</taxon>
        <taxon>Rauvolfioideae</taxon>
        <taxon>Vinceae</taxon>
        <taxon>Catharanthinae</taxon>
        <taxon>Catharanthus</taxon>
    </lineage>
</organism>
<evidence type="ECO:0000313" key="1">
    <source>
        <dbReference type="EMBL" id="KAI5650909.1"/>
    </source>
</evidence>
<protein>
    <submittedName>
        <fullName evidence="1">Uncharacterized protein</fullName>
    </submittedName>
</protein>
<dbReference type="EMBL" id="CM044708">
    <property type="protein sequence ID" value="KAI5650909.1"/>
    <property type="molecule type" value="Genomic_DNA"/>
</dbReference>
<comment type="caution">
    <text evidence="1">The sequence shown here is derived from an EMBL/GenBank/DDBJ whole genome shotgun (WGS) entry which is preliminary data.</text>
</comment>
<accession>A0ACB9ZV13</accession>
<name>A0ACB9ZV13_CATRO</name>
<gene>
    <name evidence="1" type="ORF">M9H77_36914</name>
</gene>
<proteinExistence type="predicted"/>
<dbReference type="Proteomes" id="UP001060085">
    <property type="component" value="Linkage Group LG08"/>
</dbReference>
<evidence type="ECO:0000313" key="2">
    <source>
        <dbReference type="Proteomes" id="UP001060085"/>
    </source>
</evidence>
<keyword evidence="2" id="KW-1185">Reference proteome</keyword>
<sequence length="505" mass="56618">MDPRELEITLSLKMPHFDEANEEITLSLKMPHFDEAKEEIPSARGTSLGLLKVYGNKVKRLRGEMLNEQRSNVPKTSTGFESLSPNGVMKLARAQLLQLKTQNADVFSVLSRSFGAQSGLSYEVPRDLELAMLIQAAAEHVANKKIVSARKLLSICHRSATVSGNPVQRVVYHFAEALEEKIDREWGIVLPGGLEAKFRKPLDVEQTLISLEPAMVERQQELPILVISEFTGIQSILDSVASAKRVHIIDFGIRNGSHWTIIMQALADRHSCPLEMLKITAVGTSKAMMEETGKWLSSFARTMNLTLSFKIVVSDLKDLKQDLFEVEADETVAVYFGLRLFTVLPWPNHLEAVIGVIKHLKPCAIVMVELEANLNSPVFLERFTEALCYFSAVFDCAEGCLSHHDNCRKLTEQVYLREMIQNMVAEEDSERTQRFESINFWRGLCARLGLMETELSPSALCQASLLLKRSACQDFYTLVNDGKCLILGWKGTPILSISAWKSSND</sequence>